<dbReference type="InterPro" id="IPR036691">
    <property type="entry name" value="Endo/exonu/phosph_ase_sf"/>
</dbReference>
<gene>
    <name evidence="3" type="ORF">GRJ2_000198300</name>
</gene>
<keyword evidence="4" id="KW-1185">Reference proteome</keyword>
<name>A0ABC9VW64_GRUJA</name>
<dbReference type="PANTHER" id="PTHR33395:SF22">
    <property type="entry name" value="REVERSE TRANSCRIPTASE DOMAIN-CONTAINING PROTEIN"/>
    <property type="match status" value="1"/>
</dbReference>
<dbReference type="Gene3D" id="3.60.10.10">
    <property type="entry name" value="Endonuclease/exonuclease/phosphatase"/>
    <property type="match status" value="1"/>
</dbReference>
<comment type="caution">
    <text evidence="3">The sequence shown here is derived from an EMBL/GenBank/DDBJ whole genome shotgun (WGS) entry which is preliminary data.</text>
</comment>
<dbReference type="AlphaFoldDB" id="A0ABC9VW64"/>
<dbReference type="CDD" id="cd01650">
    <property type="entry name" value="RT_nLTR_like"/>
    <property type="match status" value="1"/>
</dbReference>
<organism evidence="3 4">
    <name type="scientific">Grus japonensis</name>
    <name type="common">Japanese crane</name>
    <name type="synonym">Red-crowned crane</name>
    <dbReference type="NCBI Taxonomy" id="30415"/>
    <lineage>
        <taxon>Eukaryota</taxon>
        <taxon>Metazoa</taxon>
        <taxon>Chordata</taxon>
        <taxon>Craniata</taxon>
        <taxon>Vertebrata</taxon>
        <taxon>Euteleostomi</taxon>
        <taxon>Archelosauria</taxon>
        <taxon>Archosauria</taxon>
        <taxon>Dinosauria</taxon>
        <taxon>Saurischia</taxon>
        <taxon>Theropoda</taxon>
        <taxon>Coelurosauria</taxon>
        <taxon>Aves</taxon>
        <taxon>Neognathae</taxon>
        <taxon>Neoaves</taxon>
        <taxon>Gruiformes</taxon>
        <taxon>Gruidae</taxon>
        <taxon>Grus</taxon>
    </lineage>
</organism>
<dbReference type="SUPFAM" id="SSF56219">
    <property type="entry name" value="DNase I-like"/>
    <property type="match status" value="1"/>
</dbReference>
<protein>
    <submittedName>
        <fullName evidence="3">Mitochondrial enolase superfamily member 1</fullName>
    </submittedName>
</protein>
<feature type="region of interest" description="Disordered" evidence="1">
    <location>
        <begin position="398"/>
        <end position="539"/>
    </location>
</feature>
<reference evidence="3 4" key="1">
    <citation type="submission" date="2024-06" db="EMBL/GenBank/DDBJ databases">
        <title>The draft genome of Grus japonensis, version 3.</title>
        <authorList>
            <person name="Nabeshima K."/>
            <person name="Suzuki S."/>
            <person name="Onuma M."/>
        </authorList>
    </citation>
    <scope>NUCLEOTIDE SEQUENCE [LARGE SCALE GENOMIC DNA]</scope>
    <source>
        <strain evidence="3 4">451A</strain>
    </source>
</reference>
<sequence length="539" mass="62912">MDGYKLFRRDRQGRRGGGLALCVRENLELDDGDDRVECIWVRIRGNANKEDIMVGCCYRPPSQDEEADEIFYKQLGEVSRLLALFLMGDFNLPDVRWKYSTAERKQSMRFLECVEENFLTQLVSEPTREGGPLDLLLVNRGGLVGDVMVGDHLECSDPEMMRVFDSQRRGNIVSKDEEKAEILNAAFASVFSRKTNCSLRTQLTELEDRDVKQNEAPIILGEMVSNLPHHLDMNKSMGPGGIHPWVLREVVKVLTKPFSIIYQQSWLTGEVPLDWRLANVMPIYKKGRKEDLGNYRPVSLTSVLGKVMKIILSAITWHVQDNQVIRPSQHGFMKGQSCLTNLISFYDKVTCLVDEGKAADVAYLDFSKDFNTISHSILLEKLAAHGLGGRTLLWRRGEERREERGERRGGEEERRRGGEEERRRGGEEERRRGGEEERRRGGGGGGGEEEERRGEERRGEERRGEERRGEERRGEERRGEERRGEERRGEERRGEERREEKRREEKRREEKRREEKRREEKRREEKRREEKRREFVAFC</sequence>
<dbReference type="PANTHER" id="PTHR33395">
    <property type="entry name" value="TRANSCRIPTASE, PUTATIVE-RELATED-RELATED"/>
    <property type="match status" value="1"/>
</dbReference>
<dbReference type="InterPro" id="IPR000477">
    <property type="entry name" value="RT_dom"/>
</dbReference>
<accession>A0ABC9VW64</accession>
<dbReference type="Pfam" id="PF00078">
    <property type="entry name" value="RVT_1"/>
    <property type="match status" value="1"/>
</dbReference>
<evidence type="ECO:0000313" key="3">
    <source>
        <dbReference type="EMBL" id="GAB0177331.1"/>
    </source>
</evidence>
<evidence type="ECO:0000313" key="4">
    <source>
        <dbReference type="Proteomes" id="UP001623348"/>
    </source>
</evidence>
<dbReference type="EMBL" id="BAAFJT010000001">
    <property type="protein sequence ID" value="GAB0177331.1"/>
    <property type="molecule type" value="Genomic_DNA"/>
</dbReference>
<feature type="domain" description="Reverse transcriptase" evidence="2">
    <location>
        <begin position="288"/>
        <end position="391"/>
    </location>
</feature>
<feature type="compositionally biased region" description="Basic and acidic residues" evidence="1">
    <location>
        <begin position="450"/>
        <end position="539"/>
    </location>
</feature>
<feature type="compositionally biased region" description="Basic and acidic residues" evidence="1">
    <location>
        <begin position="398"/>
        <end position="440"/>
    </location>
</feature>
<evidence type="ECO:0000259" key="2">
    <source>
        <dbReference type="Pfam" id="PF00078"/>
    </source>
</evidence>
<evidence type="ECO:0000256" key="1">
    <source>
        <dbReference type="SAM" id="MobiDB-lite"/>
    </source>
</evidence>
<proteinExistence type="predicted"/>
<dbReference type="Proteomes" id="UP001623348">
    <property type="component" value="Unassembled WGS sequence"/>
</dbReference>